<keyword evidence="5" id="KW-0175">Coiled coil</keyword>
<evidence type="ECO:0000256" key="3">
    <source>
        <dbReference type="ARBA" id="ARBA00022989"/>
    </source>
</evidence>
<name>A0A078AZ04_STYLE</name>
<dbReference type="PANTHER" id="PTHR23319">
    <property type="entry name" value="GRAM DOMAIN CONTAINING 1B, ISOFORM E"/>
    <property type="match status" value="1"/>
</dbReference>
<keyword evidence="3 7" id="KW-1133">Transmembrane helix</keyword>
<dbReference type="GO" id="GO:0032934">
    <property type="term" value="F:sterol binding"/>
    <property type="evidence" value="ECO:0007669"/>
    <property type="project" value="TreeGrafter"/>
</dbReference>
<evidence type="ECO:0000259" key="8">
    <source>
        <dbReference type="PROSITE" id="PS51778"/>
    </source>
</evidence>
<evidence type="ECO:0000256" key="4">
    <source>
        <dbReference type="ARBA" id="ARBA00023136"/>
    </source>
</evidence>
<feature type="domain" description="VASt" evidence="8">
    <location>
        <begin position="322"/>
        <end position="498"/>
    </location>
</feature>
<accession>A0A078AZ04</accession>
<gene>
    <name evidence="9" type="primary">Contig15750.g16782</name>
    <name evidence="9" type="ORF">STYLEM_15517</name>
</gene>
<comment type="subcellular location">
    <subcellularLocation>
        <location evidence="1">Membrane</location>
    </subcellularLocation>
</comment>
<dbReference type="OrthoDB" id="303606at2759"/>
<feature type="compositionally biased region" description="Polar residues" evidence="6">
    <location>
        <begin position="89"/>
        <end position="101"/>
    </location>
</feature>
<reference evidence="9 10" key="1">
    <citation type="submission" date="2014-06" db="EMBL/GenBank/DDBJ databases">
        <authorList>
            <person name="Swart Estienne"/>
        </authorList>
    </citation>
    <scope>NUCLEOTIDE SEQUENCE [LARGE SCALE GENOMIC DNA]</scope>
    <source>
        <strain evidence="9 10">130c</strain>
    </source>
</reference>
<sequence length="676" mass="78717">MISVVRIPIVDIKKITKRKVLGIFNSAMEILTIDQNFNFCSFQDRDTAYDRIFALWKVSSPYAKTNWIEEDADNPFIESDNKPIKKSSIESPNDPKSQTQKLPRKQDLNIVKEGNNYIMTTQDQKNRKSLQRNPQQTVVHSQKLWHAQNLNGRKSMVEHDKNSIKSEDFLDKNQIVLEPNHILNTETRKDEALVDNKSDNLASLNKNQVVVENARRISHVKRTMSVKITDFQHSLGDERYFTDFQNEDDQFQNLERIEYSHHAQSFAIDHISQENGVQFDTGSQEKQIMVSSPSLDDQIIVQKEYTDEEMMAYLEKQMPPENTQYLFDLGVKVFPVTLDEFYDLFLKKDGPMSMQAYLNIKKFKDIVIEDVKTDTLPKKEGETQEQFIITLTLPVAGIPFIKATKLVKNFRLTRYGNQKIFVNMENRTPDVPYGDHFYQEERWTVLSPFEGSKKVILKCQNQTFFVKNTIFKTKIYSRSETDIKQYFVDLMKIYDQSGILSPEKLQEYRNQRKANMIQKAIDKNLDQNLESDEVNISPNKLNELNDIVPDLHVAELKEVRNELILVQDKLNSNNKQQAQLDLMNLQSGNQDLNNQKPIEMIHKIIEFKFEKILILLLLLIIVILSILVYLQYTEIKAIRTDLDILIQIMKNQNNAKVSGDINQTVQVTSQIINTDL</sequence>
<protein>
    <recommendedName>
        <fullName evidence="8">VASt domain-containing protein</fullName>
    </recommendedName>
</protein>
<dbReference type="GO" id="GO:0032366">
    <property type="term" value="P:intracellular sterol transport"/>
    <property type="evidence" value="ECO:0007669"/>
    <property type="project" value="TreeGrafter"/>
</dbReference>
<feature type="region of interest" description="Disordered" evidence="6">
    <location>
        <begin position="74"/>
        <end position="106"/>
    </location>
</feature>
<dbReference type="InterPro" id="IPR011993">
    <property type="entry name" value="PH-like_dom_sf"/>
</dbReference>
<dbReference type="EMBL" id="CCKQ01014628">
    <property type="protein sequence ID" value="CDW86422.1"/>
    <property type="molecule type" value="Genomic_DNA"/>
</dbReference>
<evidence type="ECO:0000256" key="2">
    <source>
        <dbReference type="ARBA" id="ARBA00022692"/>
    </source>
</evidence>
<feature type="coiled-coil region" evidence="5">
    <location>
        <begin position="556"/>
        <end position="595"/>
    </location>
</feature>
<dbReference type="InterPro" id="IPR051482">
    <property type="entry name" value="Cholesterol_transport"/>
</dbReference>
<dbReference type="GO" id="GO:0005886">
    <property type="term" value="C:plasma membrane"/>
    <property type="evidence" value="ECO:0007669"/>
    <property type="project" value="TreeGrafter"/>
</dbReference>
<dbReference type="InParanoid" id="A0A078AZ04"/>
<evidence type="ECO:0000256" key="5">
    <source>
        <dbReference type="SAM" id="Coils"/>
    </source>
</evidence>
<feature type="transmembrane region" description="Helical" evidence="7">
    <location>
        <begin position="612"/>
        <end position="630"/>
    </location>
</feature>
<keyword evidence="10" id="KW-1185">Reference proteome</keyword>
<evidence type="ECO:0000256" key="1">
    <source>
        <dbReference type="ARBA" id="ARBA00004370"/>
    </source>
</evidence>
<dbReference type="GO" id="GO:0120015">
    <property type="term" value="F:sterol transfer activity"/>
    <property type="evidence" value="ECO:0007669"/>
    <property type="project" value="TreeGrafter"/>
</dbReference>
<evidence type="ECO:0000256" key="7">
    <source>
        <dbReference type="SAM" id="Phobius"/>
    </source>
</evidence>
<dbReference type="Pfam" id="PF16016">
    <property type="entry name" value="VASt"/>
    <property type="match status" value="1"/>
</dbReference>
<dbReference type="AlphaFoldDB" id="A0A078AZ04"/>
<keyword evidence="4 7" id="KW-0472">Membrane</keyword>
<dbReference type="InterPro" id="IPR031968">
    <property type="entry name" value="VASt"/>
</dbReference>
<dbReference type="Proteomes" id="UP000039865">
    <property type="component" value="Unassembled WGS sequence"/>
</dbReference>
<proteinExistence type="predicted"/>
<keyword evidence="2 7" id="KW-0812">Transmembrane</keyword>
<evidence type="ECO:0000313" key="9">
    <source>
        <dbReference type="EMBL" id="CDW86422.1"/>
    </source>
</evidence>
<dbReference type="GO" id="GO:0005789">
    <property type="term" value="C:endoplasmic reticulum membrane"/>
    <property type="evidence" value="ECO:0007669"/>
    <property type="project" value="TreeGrafter"/>
</dbReference>
<evidence type="ECO:0000256" key="6">
    <source>
        <dbReference type="SAM" id="MobiDB-lite"/>
    </source>
</evidence>
<dbReference type="PANTHER" id="PTHR23319:SF4">
    <property type="entry name" value="GRAM DOMAIN CONTAINING 1B, ISOFORM E"/>
    <property type="match status" value="1"/>
</dbReference>
<dbReference type="GO" id="GO:0140268">
    <property type="term" value="C:endoplasmic reticulum-plasma membrane contact site"/>
    <property type="evidence" value="ECO:0007669"/>
    <property type="project" value="TreeGrafter"/>
</dbReference>
<organism evidence="9 10">
    <name type="scientific">Stylonychia lemnae</name>
    <name type="common">Ciliate</name>
    <dbReference type="NCBI Taxonomy" id="5949"/>
    <lineage>
        <taxon>Eukaryota</taxon>
        <taxon>Sar</taxon>
        <taxon>Alveolata</taxon>
        <taxon>Ciliophora</taxon>
        <taxon>Intramacronucleata</taxon>
        <taxon>Spirotrichea</taxon>
        <taxon>Stichotrichia</taxon>
        <taxon>Sporadotrichida</taxon>
        <taxon>Oxytrichidae</taxon>
        <taxon>Stylonychinae</taxon>
        <taxon>Stylonychia</taxon>
    </lineage>
</organism>
<dbReference type="PROSITE" id="PS51778">
    <property type="entry name" value="VAST"/>
    <property type="match status" value="1"/>
</dbReference>
<evidence type="ECO:0000313" key="10">
    <source>
        <dbReference type="Proteomes" id="UP000039865"/>
    </source>
</evidence>
<dbReference type="Gene3D" id="2.30.29.30">
    <property type="entry name" value="Pleckstrin-homology domain (PH domain)/Phosphotyrosine-binding domain (PTB)"/>
    <property type="match status" value="1"/>
</dbReference>